<dbReference type="GeneID" id="27310865"/>
<dbReference type="Proteomes" id="UP000053259">
    <property type="component" value="Unassembled WGS sequence"/>
</dbReference>
<dbReference type="AlphaFoldDB" id="A0A0D2AHT5"/>
<name>A0A0D2AHT5_9PEZI</name>
<dbReference type="RefSeq" id="XP_016216317.1">
    <property type="nucleotide sequence ID" value="XM_016356011.1"/>
</dbReference>
<evidence type="ECO:0000256" key="1">
    <source>
        <dbReference type="SAM" id="MobiDB-lite"/>
    </source>
</evidence>
<sequence>MSLFAHVDASTEGPTLSENACSVDSNSSELIADRYPKRKRAQLKYIPADSEDDWSSIEEEEEYDVQVKKKARPSPKNLPRRKVFPFMRLPAELRNKIYEYALSDKDPIYVSSRTKGYRRWAQRCTETEISPQFVSRWTRYRHRQDGENKNEDPSDRRALVPNLLAVSKTIHDEAGSFLYGQRIVIADNYALMAFLLQIGPTHVRMLRDLTIIEWCGGRAHKSINFPAIAMLAPATDLRRLNISCSVGYFSSYSWGTGKKQEIAHRVARKIFRDCYPFLQAYGTAKRDMTAAVNVIEIDENNFRYASADKEKEMEKFRTELGRLLRT</sequence>
<keyword evidence="4" id="KW-1185">Reference proteome</keyword>
<dbReference type="Pfam" id="PF20150">
    <property type="entry name" value="2EXR"/>
    <property type="match status" value="1"/>
</dbReference>
<evidence type="ECO:0000313" key="4">
    <source>
        <dbReference type="Proteomes" id="UP000053259"/>
    </source>
</evidence>
<dbReference type="EMBL" id="KN847535">
    <property type="protein sequence ID" value="KIW06448.1"/>
    <property type="molecule type" value="Genomic_DNA"/>
</dbReference>
<dbReference type="STRING" id="253628.A0A0D2AHT5"/>
<dbReference type="VEuPathDB" id="FungiDB:PV09_02892"/>
<organism evidence="3 4">
    <name type="scientific">Verruconis gallopava</name>
    <dbReference type="NCBI Taxonomy" id="253628"/>
    <lineage>
        <taxon>Eukaryota</taxon>
        <taxon>Fungi</taxon>
        <taxon>Dikarya</taxon>
        <taxon>Ascomycota</taxon>
        <taxon>Pezizomycotina</taxon>
        <taxon>Dothideomycetes</taxon>
        <taxon>Pleosporomycetidae</taxon>
        <taxon>Venturiales</taxon>
        <taxon>Sympoventuriaceae</taxon>
        <taxon>Verruconis</taxon>
    </lineage>
</organism>
<evidence type="ECO:0000259" key="2">
    <source>
        <dbReference type="Pfam" id="PF20150"/>
    </source>
</evidence>
<dbReference type="HOGENOM" id="CLU_068958_0_0_1"/>
<evidence type="ECO:0000313" key="3">
    <source>
        <dbReference type="EMBL" id="KIW06448.1"/>
    </source>
</evidence>
<accession>A0A0D2AHT5</accession>
<protein>
    <recommendedName>
        <fullName evidence="2">2EXR domain-containing protein</fullName>
    </recommendedName>
</protein>
<dbReference type="InterPro" id="IPR045518">
    <property type="entry name" value="2EXR"/>
</dbReference>
<dbReference type="OrthoDB" id="5397846at2759"/>
<reference evidence="3 4" key="1">
    <citation type="submission" date="2015-01" db="EMBL/GenBank/DDBJ databases">
        <title>The Genome Sequence of Ochroconis gallopava CBS43764.</title>
        <authorList>
            <consortium name="The Broad Institute Genomics Platform"/>
            <person name="Cuomo C."/>
            <person name="de Hoog S."/>
            <person name="Gorbushina A."/>
            <person name="Stielow B."/>
            <person name="Teixiera M."/>
            <person name="Abouelleil A."/>
            <person name="Chapman S.B."/>
            <person name="Priest M."/>
            <person name="Young S.K."/>
            <person name="Wortman J."/>
            <person name="Nusbaum C."/>
            <person name="Birren B."/>
        </authorList>
    </citation>
    <scope>NUCLEOTIDE SEQUENCE [LARGE SCALE GENOMIC DNA]</scope>
    <source>
        <strain evidence="3 4">CBS 43764</strain>
    </source>
</reference>
<gene>
    <name evidence="3" type="ORF">PV09_02892</name>
</gene>
<feature type="region of interest" description="Disordered" evidence="1">
    <location>
        <begin position="1"/>
        <end position="23"/>
    </location>
</feature>
<feature type="compositionally biased region" description="Polar residues" evidence="1">
    <location>
        <begin position="12"/>
        <end position="23"/>
    </location>
</feature>
<feature type="domain" description="2EXR" evidence="2">
    <location>
        <begin position="85"/>
        <end position="178"/>
    </location>
</feature>
<dbReference type="InParanoid" id="A0A0D2AHT5"/>
<dbReference type="PANTHER" id="PTHR38790">
    <property type="entry name" value="2EXR DOMAIN-CONTAINING PROTEIN-RELATED"/>
    <property type="match status" value="1"/>
</dbReference>
<proteinExistence type="predicted"/>